<comment type="similarity">
    <text evidence="3">Belongs to the methyl-accepting chemotaxis (MCP) protein family.</text>
</comment>
<dbReference type="CDD" id="cd06225">
    <property type="entry name" value="HAMP"/>
    <property type="match status" value="1"/>
</dbReference>
<feature type="domain" description="HAMP" evidence="8">
    <location>
        <begin position="219"/>
        <end position="271"/>
    </location>
</feature>
<comment type="caution">
    <text evidence="9">The sequence shown here is derived from an EMBL/GenBank/DDBJ whole genome shotgun (WGS) entry which is preliminary data.</text>
</comment>
<evidence type="ECO:0000256" key="4">
    <source>
        <dbReference type="PROSITE-ProRule" id="PRU00284"/>
    </source>
</evidence>
<dbReference type="InterPro" id="IPR000014">
    <property type="entry name" value="PAS"/>
</dbReference>
<dbReference type="InterPro" id="IPR013655">
    <property type="entry name" value="PAS_fold_3"/>
</dbReference>
<reference evidence="9" key="1">
    <citation type="submission" date="2019-12" db="EMBL/GenBank/DDBJ databases">
        <title>Novel species isolated from a subtropical stream in China.</title>
        <authorList>
            <person name="Lu H."/>
        </authorList>
    </citation>
    <scope>NUCLEOTIDE SEQUENCE [LARGE SCALE GENOMIC DNA]</scope>
    <source>
        <strain evidence="9">FT93W</strain>
    </source>
</reference>
<dbReference type="InterPro" id="IPR004089">
    <property type="entry name" value="MCPsignal_dom"/>
</dbReference>
<dbReference type="EMBL" id="WWCL01000001">
    <property type="protein sequence ID" value="MYN44836.1"/>
    <property type="molecule type" value="Genomic_DNA"/>
</dbReference>
<feature type="domain" description="Methyl-accepting transducer" evidence="6">
    <location>
        <begin position="276"/>
        <end position="505"/>
    </location>
</feature>
<comment type="subcellular location">
    <subcellularLocation>
        <location evidence="1">Membrane</location>
    </subcellularLocation>
</comment>
<evidence type="ECO:0000256" key="3">
    <source>
        <dbReference type="ARBA" id="ARBA00029447"/>
    </source>
</evidence>
<dbReference type="PROSITE" id="PS50111">
    <property type="entry name" value="CHEMOTAXIS_TRANSDUC_2"/>
    <property type="match status" value="1"/>
</dbReference>
<evidence type="ECO:0000313" key="10">
    <source>
        <dbReference type="Proteomes" id="UP000444316"/>
    </source>
</evidence>
<dbReference type="GO" id="GO:0006935">
    <property type="term" value="P:chemotaxis"/>
    <property type="evidence" value="ECO:0007669"/>
    <property type="project" value="InterPro"/>
</dbReference>
<feature type="transmembrane region" description="Helical" evidence="5">
    <location>
        <begin position="167"/>
        <end position="191"/>
    </location>
</feature>
<dbReference type="Pfam" id="PF00015">
    <property type="entry name" value="MCPsignal"/>
    <property type="match status" value="1"/>
</dbReference>
<dbReference type="CDD" id="cd00130">
    <property type="entry name" value="PAS"/>
    <property type="match status" value="1"/>
</dbReference>
<dbReference type="Pfam" id="PF08447">
    <property type="entry name" value="PAS_3"/>
    <property type="match status" value="1"/>
</dbReference>
<dbReference type="PANTHER" id="PTHR43531">
    <property type="entry name" value="PROTEIN ICFG"/>
    <property type="match status" value="1"/>
</dbReference>
<evidence type="ECO:0000256" key="5">
    <source>
        <dbReference type="SAM" id="Phobius"/>
    </source>
</evidence>
<evidence type="ECO:0000256" key="2">
    <source>
        <dbReference type="ARBA" id="ARBA00022481"/>
    </source>
</evidence>
<evidence type="ECO:0000313" key="9">
    <source>
        <dbReference type="EMBL" id="MYN44836.1"/>
    </source>
</evidence>
<evidence type="ECO:0000259" key="7">
    <source>
        <dbReference type="PROSITE" id="PS50112"/>
    </source>
</evidence>
<keyword evidence="10" id="KW-1185">Reference proteome</keyword>
<proteinExistence type="inferred from homology"/>
<accession>A0A845I160</accession>
<dbReference type="NCBIfam" id="TIGR00229">
    <property type="entry name" value="sensory_box"/>
    <property type="match status" value="1"/>
</dbReference>
<name>A0A845I160_9BURK</name>
<protein>
    <submittedName>
        <fullName evidence="9">PAS domain-containing protein</fullName>
    </submittedName>
</protein>
<dbReference type="PRINTS" id="PR00260">
    <property type="entry name" value="CHEMTRNSDUCR"/>
</dbReference>
<dbReference type="CDD" id="cd11386">
    <property type="entry name" value="MCP_signal"/>
    <property type="match status" value="1"/>
</dbReference>
<dbReference type="Gene3D" id="3.30.450.20">
    <property type="entry name" value="PAS domain"/>
    <property type="match status" value="1"/>
</dbReference>
<dbReference type="GO" id="GO:0004888">
    <property type="term" value="F:transmembrane signaling receptor activity"/>
    <property type="evidence" value="ECO:0007669"/>
    <property type="project" value="InterPro"/>
</dbReference>
<keyword evidence="4" id="KW-0807">Transducer</keyword>
<dbReference type="SMART" id="SM00283">
    <property type="entry name" value="MA"/>
    <property type="match status" value="1"/>
</dbReference>
<dbReference type="GO" id="GO:0005886">
    <property type="term" value="C:plasma membrane"/>
    <property type="evidence" value="ECO:0007669"/>
    <property type="project" value="TreeGrafter"/>
</dbReference>
<dbReference type="SUPFAM" id="SSF55785">
    <property type="entry name" value="PYP-like sensor domain (PAS domain)"/>
    <property type="match status" value="1"/>
</dbReference>
<dbReference type="InterPro" id="IPR051310">
    <property type="entry name" value="MCP_chemotaxis"/>
</dbReference>
<organism evidence="9 10">
    <name type="scientific">Duganella fentianensis</name>
    <dbReference type="NCBI Taxonomy" id="2692177"/>
    <lineage>
        <taxon>Bacteria</taxon>
        <taxon>Pseudomonadati</taxon>
        <taxon>Pseudomonadota</taxon>
        <taxon>Betaproteobacteria</taxon>
        <taxon>Burkholderiales</taxon>
        <taxon>Oxalobacteraceae</taxon>
        <taxon>Telluria group</taxon>
        <taxon>Duganella</taxon>
    </lineage>
</organism>
<dbReference type="AlphaFoldDB" id="A0A845I160"/>
<dbReference type="PANTHER" id="PTHR43531:SF14">
    <property type="entry name" value="METHYL-ACCEPTING CHEMOTAXIS PROTEIN I-RELATED"/>
    <property type="match status" value="1"/>
</dbReference>
<dbReference type="PROSITE" id="PS50112">
    <property type="entry name" value="PAS"/>
    <property type="match status" value="1"/>
</dbReference>
<dbReference type="PROSITE" id="PS50885">
    <property type="entry name" value="HAMP"/>
    <property type="match status" value="1"/>
</dbReference>
<evidence type="ECO:0000259" key="8">
    <source>
        <dbReference type="PROSITE" id="PS50885"/>
    </source>
</evidence>
<dbReference type="SUPFAM" id="SSF58104">
    <property type="entry name" value="Methyl-accepting chemotaxis protein (MCP) signaling domain"/>
    <property type="match status" value="1"/>
</dbReference>
<dbReference type="Pfam" id="PF00672">
    <property type="entry name" value="HAMP"/>
    <property type="match status" value="1"/>
</dbReference>
<keyword evidence="5" id="KW-0472">Membrane</keyword>
<feature type="domain" description="PAS" evidence="7">
    <location>
        <begin position="25"/>
        <end position="76"/>
    </location>
</feature>
<dbReference type="GO" id="GO:0007165">
    <property type="term" value="P:signal transduction"/>
    <property type="evidence" value="ECO:0007669"/>
    <property type="project" value="UniProtKB-KW"/>
</dbReference>
<dbReference type="Gene3D" id="1.10.287.950">
    <property type="entry name" value="Methyl-accepting chemotaxis protein"/>
    <property type="match status" value="1"/>
</dbReference>
<evidence type="ECO:0000259" key="6">
    <source>
        <dbReference type="PROSITE" id="PS50111"/>
    </source>
</evidence>
<gene>
    <name evidence="9" type="ORF">GTP23_07085</name>
</gene>
<dbReference type="InterPro" id="IPR003660">
    <property type="entry name" value="HAMP_dom"/>
</dbReference>
<dbReference type="RefSeq" id="WP_161034428.1">
    <property type="nucleotide sequence ID" value="NZ_WWCL01000001.1"/>
</dbReference>
<keyword evidence="5" id="KW-0812">Transmembrane</keyword>
<dbReference type="InterPro" id="IPR004090">
    <property type="entry name" value="Chemotax_Me-accpt_rcpt"/>
</dbReference>
<keyword evidence="5" id="KW-1133">Transmembrane helix</keyword>
<sequence length="542" mass="57350">MRQNLPVTGIEYELPPQRPLVSKTDLSGRITYANPAFIEASGYSQEELLGAPHNLVRHPDMPPAAFADLWQTIQRGMPWTGLVKNRRKNGDFYWVVANVTPTMEGGRVNGYLSVRTVPERHQIARAEQLYRRLAKEGAAAGVLRQGRHVAPGMAGWITRMRRVPARLWCRAVLAGQALLLATLGVAGWSMHSDGTEAAYALAGAGGVVLTLALALLLERSILAPLRGALHSARALAAGDLSVSIEIGGDEEVAQLLRALRQMSVNLVAIIGDVRTSVESINTATREIAAGNQDLSLRTEAQAASLERTAASIEQLAAMVRQTADNAQQTNALVAEACNVASEGGAVVTQVGATLGDISQSAQKIFDIIGLIDGIAFQTNILALNAAVEAARAGEQGRSFAVVATEVRQLAQRATAAAGEIKQLISASVEKIAQGDQLGRKAGQTMTGVVASVQSVAEIVSDIARDNLQQSSGVDEINRTVLEIDAGTQQNAAMVEQAAAAAAQLDEQAAHLAQAVGLFKFAPRRRRLEAARPVALLARHAAS</sequence>
<dbReference type="SMART" id="SM00304">
    <property type="entry name" value="HAMP"/>
    <property type="match status" value="2"/>
</dbReference>
<dbReference type="Proteomes" id="UP000444316">
    <property type="component" value="Unassembled WGS sequence"/>
</dbReference>
<dbReference type="InterPro" id="IPR035965">
    <property type="entry name" value="PAS-like_dom_sf"/>
</dbReference>
<keyword evidence="2" id="KW-0488">Methylation</keyword>
<dbReference type="FunFam" id="1.10.287.950:FF:000001">
    <property type="entry name" value="Methyl-accepting chemotaxis sensory transducer"/>
    <property type="match status" value="1"/>
</dbReference>
<feature type="transmembrane region" description="Helical" evidence="5">
    <location>
        <begin position="197"/>
        <end position="217"/>
    </location>
</feature>
<evidence type="ECO:0000256" key="1">
    <source>
        <dbReference type="ARBA" id="ARBA00004370"/>
    </source>
</evidence>